<protein>
    <submittedName>
        <fullName evidence="1">Uncharacterized protein</fullName>
    </submittedName>
</protein>
<organism evidence="1 2">
    <name type="scientific">Roseomonas acroporae</name>
    <dbReference type="NCBI Taxonomy" id="2937791"/>
    <lineage>
        <taxon>Bacteria</taxon>
        <taxon>Pseudomonadati</taxon>
        <taxon>Pseudomonadota</taxon>
        <taxon>Alphaproteobacteria</taxon>
        <taxon>Acetobacterales</taxon>
        <taxon>Roseomonadaceae</taxon>
        <taxon>Roseomonas</taxon>
    </lineage>
</organism>
<sequence length="92" mass="9746">MSNDPIPPAHIREVRRDSAALLALALVTELVNALRRKGLLSNQEGMDVVVEALQNVDGGLLAELQADRAGVPADDVADAVRALLFRAAGLHN</sequence>
<reference evidence="1" key="1">
    <citation type="submission" date="2022-04" db="EMBL/GenBank/DDBJ databases">
        <title>Roseomonas acroporae sp. nov., isolated from coral Acropora digitifera.</title>
        <authorList>
            <person name="Sun H."/>
        </authorList>
    </citation>
    <scope>NUCLEOTIDE SEQUENCE</scope>
    <source>
        <strain evidence="1">NAR14</strain>
    </source>
</reference>
<dbReference type="AlphaFoldDB" id="A0A9X2BZF9"/>
<dbReference type="EMBL" id="JALPRX010000159">
    <property type="protein sequence ID" value="MCK8787964.1"/>
    <property type="molecule type" value="Genomic_DNA"/>
</dbReference>
<proteinExistence type="predicted"/>
<comment type="caution">
    <text evidence="1">The sequence shown here is derived from an EMBL/GenBank/DDBJ whole genome shotgun (WGS) entry which is preliminary data.</text>
</comment>
<gene>
    <name evidence="1" type="ORF">M0638_26775</name>
</gene>
<name>A0A9X2BZF9_9PROT</name>
<accession>A0A9X2BZF9</accession>
<evidence type="ECO:0000313" key="1">
    <source>
        <dbReference type="EMBL" id="MCK8787964.1"/>
    </source>
</evidence>
<dbReference type="RefSeq" id="WP_248670007.1">
    <property type="nucleotide sequence ID" value="NZ_JALPRX010000159.1"/>
</dbReference>
<dbReference type="Proteomes" id="UP001139516">
    <property type="component" value="Unassembled WGS sequence"/>
</dbReference>
<keyword evidence="2" id="KW-1185">Reference proteome</keyword>
<evidence type="ECO:0000313" key="2">
    <source>
        <dbReference type="Proteomes" id="UP001139516"/>
    </source>
</evidence>